<evidence type="ECO:0000259" key="1">
    <source>
        <dbReference type="Pfam" id="PF03061"/>
    </source>
</evidence>
<dbReference type="EMBL" id="KN880699">
    <property type="protein sequence ID" value="KIY63393.1"/>
    <property type="molecule type" value="Genomic_DNA"/>
</dbReference>
<organism evidence="2 3">
    <name type="scientific">Cylindrobasidium torrendii FP15055 ss-10</name>
    <dbReference type="NCBI Taxonomy" id="1314674"/>
    <lineage>
        <taxon>Eukaryota</taxon>
        <taxon>Fungi</taxon>
        <taxon>Dikarya</taxon>
        <taxon>Basidiomycota</taxon>
        <taxon>Agaricomycotina</taxon>
        <taxon>Agaricomycetes</taxon>
        <taxon>Agaricomycetidae</taxon>
        <taxon>Agaricales</taxon>
        <taxon>Marasmiineae</taxon>
        <taxon>Physalacriaceae</taxon>
        <taxon>Cylindrobasidium</taxon>
    </lineage>
</organism>
<gene>
    <name evidence="2" type="ORF">CYLTODRAFT_360057</name>
</gene>
<dbReference type="Proteomes" id="UP000054007">
    <property type="component" value="Unassembled WGS sequence"/>
</dbReference>
<keyword evidence="3" id="KW-1185">Reference proteome</keyword>
<proteinExistence type="predicted"/>
<dbReference type="Pfam" id="PF03061">
    <property type="entry name" value="4HBT"/>
    <property type="match status" value="1"/>
</dbReference>
<dbReference type="InterPro" id="IPR006683">
    <property type="entry name" value="Thioestr_dom"/>
</dbReference>
<dbReference type="InterPro" id="IPR052061">
    <property type="entry name" value="PTE-AB_protein"/>
</dbReference>
<feature type="domain" description="Thioesterase" evidence="1">
    <location>
        <begin position="146"/>
        <end position="220"/>
    </location>
</feature>
<dbReference type="PANTHER" id="PTHR47260:SF1">
    <property type="entry name" value="UPF0644 PROTEIN PB2B4.06"/>
    <property type="match status" value="1"/>
</dbReference>
<name>A0A0D7AYF4_9AGAR</name>
<keyword evidence="2" id="KW-0413">Isomerase</keyword>
<dbReference type="SUPFAM" id="SSF54637">
    <property type="entry name" value="Thioesterase/thiol ester dehydrase-isomerase"/>
    <property type="match status" value="1"/>
</dbReference>
<sequence>MSRHAHQHTKAPRSRIMAGGLAGLGLYTVGALYPPEELRLLYPISAPPPIADHNSPEAIEHTQNLEAALQSLPLLQAVREAPDANEWYETRPYANTAPERRANHFTGGALKGPSKLAISPLVRSKNDETEAWIIVHVGRGLCGHEGIIHGGLLATLLDESLGREALVNLPEKVGVTATLEISYRAPTKADQFIVIKTKLDELKGRKAWVSGTVEDVNGKVLVQAKAMFVQPKYAALLNKKGISEALGERLPATTPPAADGKAMV</sequence>
<dbReference type="CDD" id="cd03443">
    <property type="entry name" value="PaaI_thioesterase"/>
    <property type="match status" value="1"/>
</dbReference>
<reference evidence="2 3" key="1">
    <citation type="journal article" date="2015" name="Fungal Genet. Biol.">
        <title>Evolution of novel wood decay mechanisms in Agaricales revealed by the genome sequences of Fistulina hepatica and Cylindrobasidium torrendii.</title>
        <authorList>
            <person name="Floudas D."/>
            <person name="Held B.W."/>
            <person name="Riley R."/>
            <person name="Nagy L.G."/>
            <person name="Koehler G."/>
            <person name="Ransdell A.S."/>
            <person name="Younus H."/>
            <person name="Chow J."/>
            <person name="Chiniquy J."/>
            <person name="Lipzen A."/>
            <person name="Tritt A."/>
            <person name="Sun H."/>
            <person name="Haridas S."/>
            <person name="LaButti K."/>
            <person name="Ohm R.A."/>
            <person name="Kues U."/>
            <person name="Blanchette R.A."/>
            <person name="Grigoriev I.V."/>
            <person name="Minto R.E."/>
            <person name="Hibbett D.S."/>
        </authorList>
    </citation>
    <scope>NUCLEOTIDE SEQUENCE [LARGE SCALE GENOMIC DNA]</scope>
    <source>
        <strain evidence="2 3">FP15055 ss-10</strain>
    </source>
</reference>
<dbReference type="PANTHER" id="PTHR47260">
    <property type="entry name" value="UPF0644 PROTEIN PB2B4.06"/>
    <property type="match status" value="1"/>
</dbReference>
<dbReference type="AlphaFoldDB" id="A0A0D7AYF4"/>
<protein>
    <submittedName>
        <fullName evidence="2">Thioesterase/thiol ester dehydrase-isomerase</fullName>
    </submittedName>
</protein>
<dbReference type="STRING" id="1314674.A0A0D7AYF4"/>
<dbReference type="Gene3D" id="3.10.129.10">
    <property type="entry name" value="Hotdog Thioesterase"/>
    <property type="match status" value="1"/>
</dbReference>
<dbReference type="GO" id="GO:0016853">
    <property type="term" value="F:isomerase activity"/>
    <property type="evidence" value="ECO:0007669"/>
    <property type="project" value="UniProtKB-KW"/>
</dbReference>
<dbReference type="OrthoDB" id="506431at2759"/>
<accession>A0A0D7AYF4</accession>
<evidence type="ECO:0000313" key="3">
    <source>
        <dbReference type="Proteomes" id="UP000054007"/>
    </source>
</evidence>
<evidence type="ECO:0000313" key="2">
    <source>
        <dbReference type="EMBL" id="KIY63393.1"/>
    </source>
</evidence>
<dbReference type="InterPro" id="IPR029069">
    <property type="entry name" value="HotDog_dom_sf"/>
</dbReference>